<evidence type="ECO:0000256" key="5">
    <source>
        <dbReference type="ARBA" id="ARBA00022597"/>
    </source>
</evidence>
<reference evidence="13" key="1">
    <citation type="submission" date="2019-09" db="EMBL/GenBank/DDBJ databases">
        <title>Antimicrobial potential of Antarctic Bacteria.</title>
        <authorList>
            <person name="Benaud N."/>
            <person name="Edwards R.J."/>
            <person name="Ferrari B.C."/>
        </authorList>
    </citation>
    <scope>NUCLEOTIDE SEQUENCE [LARGE SCALE GENOMIC DNA]</scope>
    <source>
        <strain evidence="13">INR9</strain>
    </source>
</reference>
<dbReference type="EMBL" id="CP043641">
    <property type="protein sequence ID" value="QNE35740.1"/>
    <property type="molecule type" value="Genomic_DNA"/>
</dbReference>
<keyword evidence="5" id="KW-0762">Sugar transport</keyword>
<evidence type="ECO:0000256" key="7">
    <source>
        <dbReference type="ARBA" id="ARBA00022989"/>
    </source>
</evidence>
<dbReference type="PANTHER" id="PTHR48020:SF12">
    <property type="entry name" value="PROTON MYO-INOSITOL COTRANSPORTER"/>
    <property type="match status" value="1"/>
</dbReference>
<dbReference type="CDD" id="cd17359">
    <property type="entry name" value="MFS_XylE_like"/>
    <property type="match status" value="1"/>
</dbReference>
<gene>
    <name evidence="12" type="ORF">F1C12_11800</name>
</gene>
<dbReference type="AlphaFoldDB" id="A0A7G6YB75"/>
<feature type="transmembrane region" description="Helical" evidence="10">
    <location>
        <begin position="369"/>
        <end position="395"/>
    </location>
</feature>
<feature type="transmembrane region" description="Helical" evidence="10">
    <location>
        <begin position="127"/>
        <end position="149"/>
    </location>
</feature>
<dbReference type="InterPro" id="IPR005828">
    <property type="entry name" value="MFS_sugar_transport-like"/>
</dbReference>
<dbReference type="InterPro" id="IPR003663">
    <property type="entry name" value="Sugar/inositol_transpt"/>
</dbReference>
<feature type="transmembrane region" description="Helical" evidence="10">
    <location>
        <begin position="187"/>
        <end position="209"/>
    </location>
</feature>
<dbReference type="KEGG" id="lse:F1C12_11800"/>
<evidence type="ECO:0000256" key="1">
    <source>
        <dbReference type="ARBA" id="ARBA00004651"/>
    </source>
</evidence>
<feature type="transmembrane region" description="Helical" evidence="10">
    <location>
        <begin position="340"/>
        <end position="363"/>
    </location>
</feature>
<comment type="similarity">
    <text evidence="2 9">Belongs to the major facilitator superfamily. Sugar transporter (TC 2.A.1.1) family.</text>
</comment>
<evidence type="ECO:0000259" key="11">
    <source>
        <dbReference type="PROSITE" id="PS50850"/>
    </source>
</evidence>
<feature type="transmembrane region" description="Helical" evidence="10">
    <location>
        <begin position="434"/>
        <end position="458"/>
    </location>
</feature>
<evidence type="ECO:0000256" key="2">
    <source>
        <dbReference type="ARBA" id="ARBA00010992"/>
    </source>
</evidence>
<dbReference type="Pfam" id="PF00083">
    <property type="entry name" value="Sugar_tr"/>
    <property type="match status" value="1"/>
</dbReference>
<proteinExistence type="inferred from homology"/>
<comment type="subcellular location">
    <subcellularLocation>
        <location evidence="1">Cell membrane</location>
        <topology evidence="1">Multi-pass membrane protein</topology>
    </subcellularLocation>
</comment>
<feature type="transmembrane region" description="Helical" evidence="10">
    <location>
        <begin position="161"/>
        <end position="181"/>
    </location>
</feature>
<dbReference type="InterPro" id="IPR005829">
    <property type="entry name" value="Sugar_transporter_CS"/>
</dbReference>
<dbReference type="PANTHER" id="PTHR48020">
    <property type="entry name" value="PROTON MYO-INOSITOL COTRANSPORTER"/>
    <property type="match status" value="1"/>
</dbReference>
<dbReference type="InterPro" id="IPR020846">
    <property type="entry name" value="MFS_dom"/>
</dbReference>
<feature type="transmembrane region" description="Helical" evidence="10">
    <location>
        <begin position="64"/>
        <end position="86"/>
    </location>
</feature>
<feature type="transmembrane region" description="Helical" evidence="10">
    <location>
        <begin position="98"/>
        <end position="121"/>
    </location>
</feature>
<dbReference type="PRINTS" id="PR00171">
    <property type="entry name" value="SUGRTRNSPORT"/>
</dbReference>
<dbReference type="RefSeq" id="WP_185275204.1">
    <property type="nucleotide sequence ID" value="NZ_CP043641.1"/>
</dbReference>
<evidence type="ECO:0000256" key="6">
    <source>
        <dbReference type="ARBA" id="ARBA00022692"/>
    </source>
</evidence>
<dbReference type="Proteomes" id="UP000515511">
    <property type="component" value="Chromosome"/>
</dbReference>
<dbReference type="GO" id="GO:0005886">
    <property type="term" value="C:plasma membrane"/>
    <property type="evidence" value="ECO:0007669"/>
    <property type="project" value="UniProtKB-SubCell"/>
</dbReference>
<keyword evidence="4" id="KW-1003">Cell membrane</keyword>
<feature type="transmembrane region" description="Helical" evidence="10">
    <location>
        <begin position="28"/>
        <end position="44"/>
    </location>
</feature>
<evidence type="ECO:0000256" key="4">
    <source>
        <dbReference type="ARBA" id="ARBA00022475"/>
    </source>
</evidence>
<evidence type="ECO:0000313" key="12">
    <source>
        <dbReference type="EMBL" id="QNE35740.1"/>
    </source>
</evidence>
<keyword evidence="7 10" id="KW-1133">Transmembrane helix</keyword>
<organism evidence="12 13">
    <name type="scientific">Leifsonia shinshuensis</name>
    <dbReference type="NCBI Taxonomy" id="150026"/>
    <lineage>
        <taxon>Bacteria</taxon>
        <taxon>Bacillati</taxon>
        <taxon>Actinomycetota</taxon>
        <taxon>Actinomycetes</taxon>
        <taxon>Micrococcales</taxon>
        <taxon>Microbacteriaceae</taxon>
        <taxon>Leifsonia</taxon>
    </lineage>
</organism>
<dbReference type="InterPro" id="IPR036259">
    <property type="entry name" value="MFS_trans_sf"/>
</dbReference>
<feature type="transmembrane region" description="Helical" evidence="10">
    <location>
        <begin position="274"/>
        <end position="292"/>
    </location>
</feature>
<evidence type="ECO:0000256" key="8">
    <source>
        <dbReference type="ARBA" id="ARBA00023136"/>
    </source>
</evidence>
<keyword evidence="6 10" id="KW-0812">Transmembrane</keyword>
<evidence type="ECO:0000256" key="9">
    <source>
        <dbReference type="RuleBase" id="RU003346"/>
    </source>
</evidence>
<keyword evidence="3 9" id="KW-0813">Transport</keyword>
<dbReference type="InterPro" id="IPR050814">
    <property type="entry name" value="Myo-inositol_Transporter"/>
</dbReference>
<sequence length="480" mass="52091">MSHIPTTATVSTSALPPLGDDRRYNRRVGMIAVIATFGGLLFGYDTGVLNGALSFIVDYFHLNAVQEGLITFLLLIGAALGALVGGRIADSFGRKRTITVLAIIFFIGALASAFAPTYGVFLGARFILGLAVGGASVTVPVYLGEVAPFEKRGGLVSRNELMIVGGQFLAFLFNAIIGNAWGSNGEVWRYMLTIAAIPAIVLFFGMLRLPESPRWLALKGRSDEALAVLRTLRTEQRAVAEHAEILQLIEDERELTENYSAWGEIKSQPWIKRLILIGMGIAAFQQLTGINSMQYYGTQVLEQAGFTRNSALTFNVLIGLISIIAMLIALPLLNRFNRRGMMLFGFTGILVAHLLVGVFGIVLPQHSPVRAWVLLVCILLFVGLMQGTIGPLAWLMLSEIFPLRLRGVAMGFAVLVLWVTNAIISFAFPSLVGALGFSTFLLFAFVAGLALLFIGVAVPETKGKTLEGLEEHFKRLYASF</sequence>
<dbReference type="NCBIfam" id="TIGR00879">
    <property type="entry name" value="SP"/>
    <property type="match status" value="1"/>
</dbReference>
<feature type="domain" description="Major facilitator superfamily (MFS) profile" evidence="11">
    <location>
        <begin position="31"/>
        <end position="462"/>
    </location>
</feature>
<evidence type="ECO:0000256" key="3">
    <source>
        <dbReference type="ARBA" id="ARBA00022448"/>
    </source>
</evidence>
<feature type="transmembrane region" description="Helical" evidence="10">
    <location>
        <begin position="312"/>
        <end position="333"/>
    </location>
</feature>
<accession>A0A7G6YB75</accession>
<dbReference type="FunFam" id="1.20.1250.20:FF:000218">
    <property type="entry name" value="facilitated trehalose transporter Tret1"/>
    <property type="match status" value="1"/>
</dbReference>
<dbReference type="PROSITE" id="PS50850">
    <property type="entry name" value="MFS"/>
    <property type="match status" value="1"/>
</dbReference>
<dbReference type="PROSITE" id="PS00216">
    <property type="entry name" value="SUGAR_TRANSPORT_1"/>
    <property type="match status" value="1"/>
</dbReference>
<evidence type="ECO:0000313" key="13">
    <source>
        <dbReference type="Proteomes" id="UP000515511"/>
    </source>
</evidence>
<protein>
    <submittedName>
        <fullName evidence="12">Sugar porter family MFS transporter</fullName>
    </submittedName>
</protein>
<keyword evidence="8 10" id="KW-0472">Membrane</keyword>
<dbReference type="SUPFAM" id="SSF103473">
    <property type="entry name" value="MFS general substrate transporter"/>
    <property type="match status" value="1"/>
</dbReference>
<dbReference type="Gene3D" id="1.20.1250.20">
    <property type="entry name" value="MFS general substrate transporter like domains"/>
    <property type="match status" value="1"/>
</dbReference>
<dbReference type="InterPro" id="IPR047984">
    <property type="entry name" value="XylE-like"/>
</dbReference>
<name>A0A7G6YB75_9MICO</name>
<dbReference type="PROSITE" id="PS00217">
    <property type="entry name" value="SUGAR_TRANSPORT_2"/>
    <property type="match status" value="1"/>
</dbReference>
<dbReference type="GO" id="GO:0022857">
    <property type="term" value="F:transmembrane transporter activity"/>
    <property type="evidence" value="ECO:0007669"/>
    <property type="project" value="InterPro"/>
</dbReference>
<evidence type="ECO:0000256" key="10">
    <source>
        <dbReference type="SAM" id="Phobius"/>
    </source>
</evidence>
<feature type="transmembrane region" description="Helical" evidence="10">
    <location>
        <begin position="407"/>
        <end position="428"/>
    </location>
</feature>